<feature type="compositionally biased region" description="Basic and acidic residues" evidence="1">
    <location>
        <begin position="80"/>
        <end position="91"/>
    </location>
</feature>
<evidence type="ECO:0000313" key="2">
    <source>
        <dbReference type="EMBL" id="CAD8872564.1"/>
    </source>
</evidence>
<accession>A0A7S1B3H6</accession>
<gene>
    <name evidence="2" type="ORF">NSCI0253_LOCUS46921</name>
</gene>
<dbReference type="AlphaFoldDB" id="A0A7S1B3H6"/>
<feature type="region of interest" description="Disordered" evidence="1">
    <location>
        <begin position="64"/>
        <end position="95"/>
    </location>
</feature>
<evidence type="ECO:0000256" key="1">
    <source>
        <dbReference type="SAM" id="MobiDB-lite"/>
    </source>
</evidence>
<name>A0A7S1B3H6_NOCSC</name>
<proteinExistence type="predicted"/>
<dbReference type="EMBL" id="HBFQ01066046">
    <property type="protein sequence ID" value="CAD8872564.1"/>
    <property type="molecule type" value="Transcribed_RNA"/>
</dbReference>
<reference evidence="2" key="1">
    <citation type="submission" date="2021-01" db="EMBL/GenBank/DDBJ databases">
        <authorList>
            <person name="Corre E."/>
            <person name="Pelletier E."/>
            <person name="Niang G."/>
            <person name="Scheremetjew M."/>
            <person name="Finn R."/>
            <person name="Kale V."/>
            <person name="Holt S."/>
            <person name="Cochrane G."/>
            <person name="Meng A."/>
            <person name="Brown T."/>
            <person name="Cohen L."/>
        </authorList>
    </citation>
    <scope>NUCLEOTIDE SEQUENCE</scope>
</reference>
<organism evidence="2">
    <name type="scientific">Noctiluca scintillans</name>
    <name type="common">Sea sparkle</name>
    <name type="synonym">Red tide dinoflagellate</name>
    <dbReference type="NCBI Taxonomy" id="2966"/>
    <lineage>
        <taxon>Eukaryota</taxon>
        <taxon>Sar</taxon>
        <taxon>Alveolata</taxon>
        <taxon>Dinophyceae</taxon>
        <taxon>Noctilucales</taxon>
        <taxon>Noctilucaceae</taxon>
        <taxon>Noctiluca</taxon>
    </lineage>
</organism>
<sequence>MSHRLAPPTSENEESTNRNHDLCPRDLIFELLYMCHALQSERAHGEGHHCGTDSMLHDGAALPASLEKATRAPRSSLWPADKETTSVESRLKRARASPHRTSLEVLIVRSASLRSLEHLLRSHQELQERDPCRPLNPAQFHSIALGSPERNRIRLGTPTRYP</sequence>
<protein>
    <submittedName>
        <fullName evidence="2">Uncharacterized protein</fullName>
    </submittedName>
</protein>